<dbReference type="Proteomes" id="UP001139157">
    <property type="component" value="Unassembled WGS sequence"/>
</dbReference>
<dbReference type="InterPro" id="IPR029058">
    <property type="entry name" value="AB_hydrolase_fold"/>
</dbReference>
<keyword evidence="3" id="KW-1185">Reference proteome</keyword>
<evidence type="ECO:0000313" key="2">
    <source>
        <dbReference type="EMBL" id="MCM6771916.1"/>
    </source>
</evidence>
<evidence type="ECO:0000313" key="3">
    <source>
        <dbReference type="Proteomes" id="UP001139157"/>
    </source>
</evidence>
<dbReference type="GO" id="GO:0016787">
    <property type="term" value="F:hydrolase activity"/>
    <property type="evidence" value="ECO:0007669"/>
    <property type="project" value="UniProtKB-KW"/>
</dbReference>
<comment type="caution">
    <text evidence="2">The sequence shown here is derived from an EMBL/GenBank/DDBJ whole genome shotgun (WGS) entry which is preliminary data.</text>
</comment>
<sequence length="314" mass="32468">MGTKDSVLAALAAAAALTLSATIPAAADGLPGAIEIPCAADVLQQSVDWFVPDGPARGLIWLQHGFARTHANVAELAQTFADAGHLVFVPSLPFMNLSGCTLQSLGDNTAFLNNVAALLSGDRAGALRASLAAALGPDREIPAIPEQFVFVGHSAGAEAVEYVAYRMQASAPRVWAGLRGLVLLDPVRSFLGDNTDRALAALDPTGLPILAVSSPPSWCNTFGTGTDALQRHLHRPFVGVRLADGAHTDAEGNSSDPVGESLCGTPRPANVATLHRLVLGWIGDFFAGTTTPDYYPTTAGTIPAAPEVQILHGA</sequence>
<feature type="signal peptide" evidence="1">
    <location>
        <begin position="1"/>
        <end position="27"/>
    </location>
</feature>
<dbReference type="Gene3D" id="3.40.50.1820">
    <property type="entry name" value="alpha/beta hydrolase"/>
    <property type="match status" value="1"/>
</dbReference>
<proteinExistence type="predicted"/>
<organism evidence="2 3">
    <name type="scientific">Nocardia pulmonis</name>
    <dbReference type="NCBI Taxonomy" id="2951408"/>
    <lineage>
        <taxon>Bacteria</taxon>
        <taxon>Bacillati</taxon>
        <taxon>Actinomycetota</taxon>
        <taxon>Actinomycetes</taxon>
        <taxon>Mycobacteriales</taxon>
        <taxon>Nocardiaceae</taxon>
        <taxon>Nocardia</taxon>
    </lineage>
</organism>
<dbReference type="RefSeq" id="WP_251908799.1">
    <property type="nucleotide sequence ID" value="NZ_JAMRXG010000001.1"/>
</dbReference>
<gene>
    <name evidence="2" type="ORF">NDR86_00345</name>
</gene>
<feature type="chain" id="PRO_5040725156" evidence="1">
    <location>
        <begin position="28"/>
        <end position="314"/>
    </location>
</feature>
<reference evidence="2" key="1">
    <citation type="submission" date="2022-06" db="EMBL/GenBank/DDBJ databases">
        <title>Novel species in genus nocardia.</title>
        <authorList>
            <person name="Li F."/>
        </authorList>
    </citation>
    <scope>NUCLEOTIDE SEQUENCE</scope>
    <source>
        <strain evidence="2">CDC141</strain>
    </source>
</reference>
<dbReference type="EMBL" id="JAMRXG010000001">
    <property type="protein sequence ID" value="MCM6771916.1"/>
    <property type="molecule type" value="Genomic_DNA"/>
</dbReference>
<name>A0A9X2E5D4_9NOCA</name>
<accession>A0A9X2E5D4</accession>
<keyword evidence="1" id="KW-0732">Signal</keyword>
<evidence type="ECO:0000256" key="1">
    <source>
        <dbReference type="SAM" id="SignalP"/>
    </source>
</evidence>
<keyword evidence="2" id="KW-0378">Hydrolase</keyword>
<dbReference type="AlphaFoldDB" id="A0A9X2E5D4"/>
<dbReference type="SUPFAM" id="SSF53474">
    <property type="entry name" value="alpha/beta-Hydrolases"/>
    <property type="match status" value="1"/>
</dbReference>
<protein>
    <submittedName>
        <fullName evidence="2">Alpha/beta hydrolase</fullName>
    </submittedName>
</protein>